<dbReference type="Gene3D" id="1.10.443.10">
    <property type="entry name" value="Intergrase catalytic core"/>
    <property type="match status" value="1"/>
</dbReference>
<dbReference type="PANTHER" id="PTHR30349">
    <property type="entry name" value="PHAGE INTEGRASE-RELATED"/>
    <property type="match status" value="1"/>
</dbReference>
<dbReference type="InterPro" id="IPR050090">
    <property type="entry name" value="Tyrosine_recombinase_XerCD"/>
</dbReference>
<protein>
    <submittedName>
        <fullName evidence="5">Tyrosine-type recombinase/integrase</fullName>
    </submittedName>
</protein>
<name>A0ABW6BS71_9BACT</name>
<evidence type="ECO:0000256" key="3">
    <source>
        <dbReference type="ARBA" id="ARBA00023172"/>
    </source>
</evidence>
<evidence type="ECO:0000313" key="5">
    <source>
        <dbReference type="EMBL" id="MFD3000116.1"/>
    </source>
</evidence>
<proteinExistence type="inferred from homology"/>
<dbReference type="InterPro" id="IPR010998">
    <property type="entry name" value="Integrase_recombinase_N"/>
</dbReference>
<comment type="caution">
    <text evidence="5">The sequence shown here is derived from an EMBL/GenBank/DDBJ whole genome shotgun (WGS) entry which is preliminary data.</text>
</comment>
<sequence>MKNKISTSIILDTRRVLKDGKYPVKLRLTFQRKQKYYQAINDRGEPYTYTESEFTKVRDSKSRGNHKDDNLSLIAIESRALSVIEKLPVFSFETFENKFLSSNSKDDVFAAFRQQINQLSKEGRAGTASSYDCAYRSLLDFTDRKTLLFSSVTVDYLKSYEKWMIGVGKSITTVGIYLRALRAVYNDAIISGEANSELYPFGKRKYQIPAGRNIKKALPLNEIEKIFNYEPVHDGEAKARDLFVFSYLCNGINVKDIARLKYGNINDNQIVFVRAKTERTSRQNLKPVVAFITPVAEQIIERWGNKPRENDSYVFPILIKGLTPEEELAKVRYATKAINKYIKRIASAVGIEKNVSTYTARHSFSTVMKRAGAPMEFISESLGHSNMKTTESYLDSFEDNVKRQYATQLTAFTSVKE</sequence>
<dbReference type="Pfam" id="PF13102">
    <property type="entry name" value="Phage_int_SAM_5"/>
    <property type="match status" value="1"/>
</dbReference>
<dbReference type="PROSITE" id="PS51898">
    <property type="entry name" value="TYR_RECOMBINASE"/>
    <property type="match status" value="1"/>
</dbReference>
<accession>A0ABW6BS71</accession>
<dbReference type="CDD" id="cd01185">
    <property type="entry name" value="INTN1_C_like"/>
    <property type="match status" value="1"/>
</dbReference>
<dbReference type="SUPFAM" id="SSF56349">
    <property type="entry name" value="DNA breaking-rejoining enzymes"/>
    <property type="match status" value="1"/>
</dbReference>
<dbReference type="InterPro" id="IPR025269">
    <property type="entry name" value="SAM-like_dom"/>
</dbReference>
<dbReference type="RefSeq" id="WP_377482775.1">
    <property type="nucleotide sequence ID" value="NZ_JBHUOX010000004.1"/>
</dbReference>
<dbReference type="Proteomes" id="UP001597641">
    <property type="component" value="Unassembled WGS sequence"/>
</dbReference>
<comment type="similarity">
    <text evidence="1">Belongs to the 'phage' integrase family.</text>
</comment>
<organism evidence="5 6">
    <name type="scientific">Pontibacter toksunensis</name>
    <dbReference type="NCBI Taxonomy" id="1332631"/>
    <lineage>
        <taxon>Bacteria</taxon>
        <taxon>Pseudomonadati</taxon>
        <taxon>Bacteroidota</taxon>
        <taxon>Cytophagia</taxon>
        <taxon>Cytophagales</taxon>
        <taxon>Hymenobacteraceae</taxon>
        <taxon>Pontibacter</taxon>
    </lineage>
</organism>
<dbReference type="Gene3D" id="1.10.150.130">
    <property type="match status" value="1"/>
</dbReference>
<dbReference type="InterPro" id="IPR002104">
    <property type="entry name" value="Integrase_catalytic"/>
</dbReference>
<keyword evidence="2" id="KW-0238">DNA-binding</keyword>
<evidence type="ECO:0000313" key="6">
    <source>
        <dbReference type="Proteomes" id="UP001597641"/>
    </source>
</evidence>
<keyword evidence="3" id="KW-0233">DNA recombination</keyword>
<evidence type="ECO:0000256" key="2">
    <source>
        <dbReference type="ARBA" id="ARBA00023125"/>
    </source>
</evidence>
<keyword evidence="6" id="KW-1185">Reference proteome</keyword>
<reference evidence="6" key="1">
    <citation type="journal article" date="2019" name="Int. J. Syst. Evol. Microbiol.">
        <title>The Global Catalogue of Microorganisms (GCM) 10K type strain sequencing project: providing services to taxonomists for standard genome sequencing and annotation.</title>
        <authorList>
            <consortium name="The Broad Institute Genomics Platform"/>
            <consortium name="The Broad Institute Genome Sequencing Center for Infectious Disease"/>
            <person name="Wu L."/>
            <person name="Ma J."/>
        </authorList>
    </citation>
    <scope>NUCLEOTIDE SEQUENCE [LARGE SCALE GENOMIC DNA]</scope>
    <source>
        <strain evidence="6">KCTC 23984</strain>
    </source>
</reference>
<dbReference type="InterPro" id="IPR013762">
    <property type="entry name" value="Integrase-like_cat_sf"/>
</dbReference>
<feature type="domain" description="Tyr recombinase" evidence="4">
    <location>
        <begin position="213"/>
        <end position="406"/>
    </location>
</feature>
<evidence type="ECO:0000256" key="1">
    <source>
        <dbReference type="ARBA" id="ARBA00008857"/>
    </source>
</evidence>
<gene>
    <name evidence="5" type="ORF">ACFS7Z_07075</name>
</gene>
<dbReference type="EMBL" id="JBHUOX010000004">
    <property type="protein sequence ID" value="MFD3000116.1"/>
    <property type="molecule type" value="Genomic_DNA"/>
</dbReference>
<dbReference type="PANTHER" id="PTHR30349:SF64">
    <property type="entry name" value="PROPHAGE INTEGRASE INTD-RELATED"/>
    <property type="match status" value="1"/>
</dbReference>
<dbReference type="Pfam" id="PF00589">
    <property type="entry name" value="Phage_integrase"/>
    <property type="match status" value="1"/>
</dbReference>
<evidence type="ECO:0000259" key="4">
    <source>
        <dbReference type="PROSITE" id="PS51898"/>
    </source>
</evidence>
<dbReference type="InterPro" id="IPR011010">
    <property type="entry name" value="DNA_brk_join_enz"/>
</dbReference>